<evidence type="ECO:0000256" key="8">
    <source>
        <dbReference type="ARBA" id="ARBA00022801"/>
    </source>
</evidence>
<feature type="active site" evidence="13">
    <location>
        <position position="129"/>
    </location>
</feature>
<feature type="binding site" evidence="14">
    <location>
        <position position="235"/>
    </location>
    <ligand>
        <name>substrate</name>
    </ligand>
</feature>
<evidence type="ECO:0000313" key="19">
    <source>
        <dbReference type="Proteomes" id="UP000637359"/>
    </source>
</evidence>
<keyword evidence="10" id="KW-0573">Peptidoglycan synthesis</keyword>
<dbReference type="Gene3D" id="2.60.410.10">
    <property type="entry name" value="D-Ala-D-Ala carboxypeptidase, C-terminal domain"/>
    <property type="match status" value="1"/>
</dbReference>
<dbReference type="Proteomes" id="UP000637359">
    <property type="component" value="Unassembled WGS sequence"/>
</dbReference>
<dbReference type="GO" id="GO:0071555">
    <property type="term" value="P:cell wall organization"/>
    <property type="evidence" value="ECO:0007669"/>
    <property type="project" value="UniProtKB-KW"/>
</dbReference>
<feature type="chain" id="PRO_5037457107" description="serine-type D-Ala-D-Ala carboxypeptidase" evidence="16">
    <location>
        <begin position="24"/>
        <end position="393"/>
    </location>
</feature>
<evidence type="ECO:0000256" key="15">
    <source>
        <dbReference type="RuleBase" id="RU004016"/>
    </source>
</evidence>
<keyword evidence="6" id="KW-0645">Protease</keyword>
<dbReference type="SUPFAM" id="SSF69189">
    <property type="entry name" value="Penicillin-binding protein associated domain"/>
    <property type="match status" value="1"/>
</dbReference>
<comment type="similarity">
    <text evidence="3 15">Belongs to the peptidase S11 family.</text>
</comment>
<evidence type="ECO:0000256" key="6">
    <source>
        <dbReference type="ARBA" id="ARBA00022670"/>
    </source>
</evidence>
<evidence type="ECO:0000256" key="1">
    <source>
        <dbReference type="ARBA" id="ARBA00003217"/>
    </source>
</evidence>
<dbReference type="GO" id="GO:0009002">
    <property type="term" value="F:serine-type D-Ala-D-Ala carboxypeptidase activity"/>
    <property type="evidence" value="ECO:0007669"/>
    <property type="project" value="UniProtKB-EC"/>
</dbReference>
<feature type="active site" description="Acyl-ester intermediate" evidence="13">
    <location>
        <position position="69"/>
    </location>
</feature>
<evidence type="ECO:0000256" key="14">
    <source>
        <dbReference type="PIRSR" id="PIRSR618044-2"/>
    </source>
</evidence>
<comment type="function">
    <text evidence="1">Removes C-terminal D-alanyl residues from sugar-peptide cell wall precursors.</text>
</comment>
<gene>
    <name evidence="18" type="ORF">H8S33_09930</name>
</gene>
<dbReference type="EC" id="3.4.16.4" evidence="4"/>
<dbReference type="InterPro" id="IPR012907">
    <property type="entry name" value="Peptidase_S11_C"/>
</dbReference>
<dbReference type="InterPro" id="IPR001967">
    <property type="entry name" value="Peptidase_S11_N"/>
</dbReference>
<dbReference type="SUPFAM" id="SSF56601">
    <property type="entry name" value="beta-lactamase/transpeptidase-like"/>
    <property type="match status" value="1"/>
</dbReference>
<comment type="catalytic activity">
    <reaction evidence="12">
        <text>Preferential cleavage: (Ac)2-L-Lys-D-Ala-|-D-Ala. Also transpeptidation of peptidyl-alanyl moieties that are N-acyl substituents of D-alanine.</text>
        <dbReference type="EC" id="3.4.16.4"/>
    </reaction>
</comment>
<dbReference type="GO" id="GO:0006508">
    <property type="term" value="P:proteolysis"/>
    <property type="evidence" value="ECO:0007669"/>
    <property type="project" value="UniProtKB-KW"/>
</dbReference>
<dbReference type="InterPro" id="IPR037167">
    <property type="entry name" value="Peptidase_S11_C_sf"/>
</dbReference>
<keyword evidence="5 18" id="KW-0121">Carboxypeptidase</keyword>
<name>A0A923L601_9BACI</name>
<keyword evidence="7 16" id="KW-0732">Signal</keyword>
<dbReference type="InterPro" id="IPR018044">
    <property type="entry name" value="Peptidase_S11"/>
</dbReference>
<evidence type="ECO:0000256" key="5">
    <source>
        <dbReference type="ARBA" id="ARBA00022645"/>
    </source>
</evidence>
<evidence type="ECO:0000256" key="11">
    <source>
        <dbReference type="ARBA" id="ARBA00023316"/>
    </source>
</evidence>
<evidence type="ECO:0000256" key="2">
    <source>
        <dbReference type="ARBA" id="ARBA00004752"/>
    </source>
</evidence>
<dbReference type="PANTHER" id="PTHR21581">
    <property type="entry name" value="D-ALANYL-D-ALANINE CARBOXYPEPTIDASE"/>
    <property type="match status" value="1"/>
</dbReference>
<dbReference type="AlphaFoldDB" id="A0A923L601"/>
<feature type="signal peptide" evidence="16">
    <location>
        <begin position="1"/>
        <end position="23"/>
    </location>
</feature>
<dbReference type="Gene3D" id="3.40.710.10">
    <property type="entry name" value="DD-peptidase/beta-lactamase superfamily"/>
    <property type="match status" value="1"/>
</dbReference>
<dbReference type="InterPro" id="IPR015956">
    <property type="entry name" value="Peniciliin-bd_prot_C_sf"/>
</dbReference>
<dbReference type="GO" id="GO:0008360">
    <property type="term" value="P:regulation of cell shape"/>
    <property type="evidence" value="ECO:0007669"/>
    <property type="project" value="UniProtKB-KW"/>
</dbReference>
<evidence type="ECO:0000256" key="10">
    <source>
        <dbReference type="ARBA" id="ARBA00022984"/>
    </source>
</evidence>
<comment type="caution">
    <text evidence="18">The sequence shown here is derived from an EMBL/GenBank/DDBJ whole genome shotgun (WGS) entry which is preliminary data.</text>
</comment>
<evidence type="ECO:0000256" key="12">
    <source>
        <dbReference type="ARBA" id="ARBA00034000"/>
    </source>
</evidence>
<dbReference type="PANTHER" id="PTHR21581:SF6">
    <property type="entry name" value="TRAFFICKING PROTEIN PARTICLE COMPLEX SUBUNIT 12"/>
    <property type="match status" value="1"/>
</dbReference>
<dbReference type="InterPro" id="IPR012338">
    <property type="entry name" value="Beta-lactam/transpept-like"/>
</dbReference>
<evidence type="ECO:0000256" key="16">
    <source>
        <dbReference type="SAM" id="SignalP"/>
    </source>
</evidence>
<evidence type="ECO:0000256" key="13">
    <source>
        <dbReference type="PIRSR" id="PIRSR618044-1"/>
    </source>
</evidence>
<dbReference type="Pfam" id="PF00768">
    <property type="entry name" value="Peptidase_S11"/>
    <property type="match status" value="1"/>
</dbReference>
<feature type="active site" description="Proton acceptor" evidence="13">
    <location>
        <position position="72"/>
    </location>
</feature>
<organism evidence="18 19">
    <name type="scientific">Ornithinibacillus hominis</name>
    <dbReference type="NCBI Taxonomy" id="2763055"/>
    <lineage>
        <taxon>Bacteria</taxon>
        <taxon>Bacillati</taxon>
        <taxon>Bacillota</taxon>
        <taxon>Bacilli</taxon>
        <taxon>Bacillales</taxon>
        <taxon>Bacillaceae</taxon>
        <taxon>Ornithinibacillus</taxon>
    </lineage>
</organism>
<evidence type="ECO:0000256" key="9">
    <source>
        <dbReference type="ARBA" id="ARBA00022960"/>
    </source>
</evidence>
<dbReference type="GO" id="GO:0009252">
    <property type="term" value="P:peptidoglycan biosynthetic process"/>
    <property type="evidence" value="ECO:0007669"/>
    <property type="project" value="UniProtKB-KW"/>
</dbReference>
<dbReference type="PRINTS" id="PR00725">
    <property type="entry name" value="DADACBPTASE1"/>
</dbReference>
<evidence type="ECO:0000256" key="7">
    <source>
        <dbReference type="ARBA" id="ARBA00022729"/>
    </source>
</evidence>
<evidence type="ECO:0000259" key="17">
    <source>
        <dbReference type="SMART" id="SM00936"/>
    </source>
</evidence>
<dbReference type="Pfam" id="PF07943">
    <property type="entry name" value="PBP5_C"/>
    <property type="match status" value="1"/>
</dbReference>
<evidence type="ECO:0000256" key="3">
    <source>
        <dbReference type="ARBA" id="ARBA00007164"/>
    </source>
</evidence>
<keyword evidence="9" id="KW-0133">Cell shape</keyword>
<accession>A0A923L601</accession>
<proteinExistence type="inferred from homology"/>
<sequence length="393" mass="43581">MKKFVLMISLLFFTLSFYTITVAAEEKGDSQKQESFDLAPDAKSGILIERDTGKIMFEKQAHEKLPPASMTKVMTLLLIMEEIEKGTLKKDELIRVSENAASMGGSQIFLEAGEEMTVNDLLKGIAIASGNDASVALAERIAGSEEAFVKMMNDKVKELGLENTQFQNVTGLPAENHYSTAYDMAMMAKELLSHESVTEYTSIYEDYLRKGTENEFWLVNTNKLVRFYPGVDGLKTGFTNEAKYCLTATAKKGDMRVIAVVMGAGTPKERNASVSKMLDYAFNTYETKKLFEKGESITKLNLFKAENRNTPVVASQSISTLFKKGESVDELSTSVKLDAITLPLKKGDKVGTLQVKNGETVISETPLVVEENVEKASLFTLFKRSIQKLSKYD</sequence>
<keyword evidence="11" id="KW-0961">Cell wall biogenesis/degradation</keyword>
<reference evidence="18" key="1">
    <citation type="submission" date="2020-08" db="EMBL/GenBank/DDBJ databases">
        <title>Genome public.</title>
        <authorList>
            <person name="Liu C."/>
            <person name="Sun Q."/>
        </authorList>
    </citation>
    <scope>NUCLEOTIDE SEQUENCE</scope>
    <source>
        <strain evidence="18">BX22</strain>
    </source>
</reference>
<evidence type="ECO:0000313" key="18">
    <source>
        <dbReference type="EMBL" id="MBC5637125.1"/>
    </source>
</evidence>
<feature type="domain" description="Peptidase S11 D-Ala-D-Ala carboxypeptidase A C-terminal" evidence="17">
    <location>
        <begin position="285"/>
        <end position="375"/>
    </location>
</feature>
<keyword evidence="19" id="KW-1185">Reference proteome</keyword>
<dbReference type="SMART" id="SM00936">
    <property type="entry name" value="PBP5_C"/>
    <property type="match status" value="1"/>
</dbReference>
<protein>
    <recommendedName>
        <fullName evidence="4">serine-type D-Ala-D-Ala carboxypeptidase</fullName>
        <ecNumber evidence="4">3.4.16.4</ecNumber>
    </recommendedName>
</protein>
<dbReference type="EMBL" id="JACOOL010000006">
    <property type="protein sequence ID" value="MBC5637125.1"/>
    <property type="molecule type" value="Genomic_DNA"/>
</dbReference>
<keyword evidence="8" id="KW-0378">Hydrolase</keyword>
<dbReference type="RefSeq" id="WP_186869833.1">
    <property type="nucleotide sequence ID" value="NZ_JACOOL010000006.1"/>
</dbReference>
<comment type="pathway">
    <text evidence="2">Cell wall biogenesis; peptidoglycan biosynthesis.</text>
</comment>
<evidence type="ECO:0000256" key="4">
    <source>
        <dbReference type="ARBA" id="ARBA00012448"/>
    </source>
</evidence>